<organism evidence="1 2">
    <name type="scientific">Streptomyces ipomoeae</name>
    <dbReference type="NCBI Taxonomy" id="103232"/>
    <lineage>
        <taxon>Bacteria</taxon>
        <taxon>Bacillati</taxon>
        <taxon>Actinomycetota</taxon>
        <taxon>Actinomycetes</taxon>
        <taxon>Kitasatosporales</taxon>
        <taxon>Streptomycetaceae</taxon>
        <taxon>Streptomyces</taxon>
    </lineage>
</organism>
<evidence type="ECO:0000313" key="1">
    <source>
        <dbReference type="EMBL" id="TQE28193.1"/>
    </source>
</evidence>
<sequence>MHKTLGLTLATVATVGSLAVTAPAYAQPAAPATALAAPVAPAAAPAAPAADVSAAGSRLLYKYNFMIVKYATKPGAEAKAFKALKNCFGGCTFPVKGAPKKLPTREGTFINLKACAAGPFGCRKAPVKFYRAGVKYGWHFIAQKGHFDGAGSRIYFTIYRKNGYLYLGVRAFVTKPTVPDALNKKFANKTWATFASNIGLKMGANG</sequence>
<comment type="caution">
    <text evidence="1">The sequence shown here is derived from an EMBL/GenBank/DDBJ whole genome shotgun (WGS) entry which is preliminary data.</text>
</comment>
<dbReference type="RefSeq" id="WP_009305456.1">
    <property type="nucleotide sequence ID" value="NZ_CP182305.1"/>
</dbReference>
<dbReference type="Proteomes" id="UP000318720">
    <property type="component" value="Unassembled WGS sequence"/>
</dbReference>
<dbReference type="AlphaFoldDB" id="A0A540PRY2"/>
<dbReference type="EMBL" id="SPAZ01000215">
    <property type="protein sequence ID" value="TQE28193.1"/>
    <property type="molecule type" value="Genomic_DNA"/>
</dbReference>
<gene>
    <name evidence="1" type="ORF">Sipo8835_26340</name>
</gene>
<accession>A0A540PRY2</accession>
<protein>
    <submittedName>
        <fullName evidence="1">Uncharacterized protein</fullName>
    </submittedName>
</protein>
<reference evidence="1 2" key="1">
    <citation type="submission" date="2019-03" db="EMBL/GenBank/DDBJ databases">
        <title>Comparative genomic analyses of the sweetpotato soil rot pathogen, Streptomyces ipomoeae.</title>
        <authorList>
            <person name="Ruschel Soares N."/>
            <person name="Badger J.H."/>
            <person name="Huguet-Tapia J.C."/>
            <person name="Clark C.A."/>
            <person name="Pettis G.S."/>
        </authorList>
    </citation>
    <scope>NUCLEOTIDE SEQUENCE [LARGE SCALE GENOMIC DNA]</scope>
    <source>
        <strain evidence="1 2">88-35</strain>
    </source>
</reference>
<proteinExistence type="predicted"/>
<dbReference type="GeneID" id="301702410"/>
<evidence type="ECO:0000313" key="2">
    <source>
        <dbReference type="Proteomes" id="UP000318720"/>
    </source>
</evidence>
<name>A0A540PRY2_9ACTN</name>